<evidence type="ECO:0008006" key="3">
    <source>
        <dbReference type="Google" id="ProtNLM"/>
    </source>
</evidence>
<gene>
    <name evidence="1" type="ORF">bsdE14_25820</name>
</gene>
<dbReference type="EMBL" id="BRXR01000001">
    <property type="protein sequence ID" value="GLC31172.1"/>
    <property type="molecule type" value="Genomic_DNA"/>
</dbReference>
<evidence type="ECO:0000313" key="1">
    <source>
        <dbReference type="EMBL" id="GLC31172.1"/>
    </source>
</evidence>
<accession>A0ABQ5N7L2</accession>
<dbReference type="Proteomes" id="UP001208567">
    <property type="component" value="Unassembled WGS sequence"/>
</dbReference>
<comment type="caution">
    <text evidence="1">The sequence shown here is derived from an EMBL/GenBank/DDBJ whole genome shotgun (WGS) entry which is preliminary data.</text>
</comment>
<name>A0ABQ5N7L2_9CLOT</name>
<sequence length="299" mass="35128">MSNEEIIEEINKYSESVEDTIYMLKPYLFEGIGYSLPTNSSPEFRKHIDAAILLYKEKDLEFKNARTVLDSLDLNYYIRDNQTNSIDIIQDSIVKISSFCAELLCRFDNYLTNKNIGNHCFLVAMIRLKATFQSSVILLRNGYYMEVSTVFRLIYEQLCWSCYAVEQTHINNIKDKSVTKTIKYIKKINDRYPELYSIFSREAHIDPKIIKDYLREESSGVKVLNRSGKECREKTIYLILLIKIYVEIIQYSLEKHLILSNDKNKEFQEIINLSLQNIAYINKAFKGDDNIKLKYSNLL</sequence>
<proteinExistence type="predicted"/>
<evidence type="ECO:0000313" key="2">
    <source>
        <dbReference type="Proteomes" id="UP001208567"/>
    </source>
</evidence>
<reference evidence="1 2" key="1">
    <citation type="journal article" date="2024" name="Int. J. Syst. Evol. Microbiol.">
        <title>Clostridium omnivorum sp. nov., isolated from anoxic soil under the treatment of reductive soil disinfestation.</title>
        <authorList>
            <person name="Ueki A."/>
            <person name="Tonouchi A."/>
            <person name="Kaku N."/>
            <person name="Honma S."/>
            <person name="Ueki K."/>
        </authorList>
    </citation>
    <scope>NUCLEOTIDE SEQUENCE [LARGE SCALE GENOMIC DNA]</scope>
    <source>
        <strain evidence="1 2">E14</strain>
    </source>
</reference>
<dbReference type="RefSeq" id="WP_264850451.1">
    <property type="nucleotide sequence ID" value="NZ_BRXR01000001.1"/>
</dbReference>
<organism evidence="1 2">
    <name type="scientific">Clostridium omnivorum</name>
    <dbReference type="NCBI Taxonomy" id="1604902"/>
    <lineage>
        <taxon>Bacteria</taxon>
        <taxon>Bacillati</taxon>
        <taxon>Bacillota</taxon>
        <taxon>Clostridia</taxon>
        <taxon>Eubacteriales</taxon>
        <taxon>Clostridiaceae</taxon>
        <taxon>Clostridium</taxon>
    </lineage>
</organism>
<protein>
    <recommendedName>
        <fullName evidence="3">Transcriptional regulator</fullName>
    </recommendedName>
</protein>
<keyword evidence="2" id="KW-1185">Reference proteome</keyword>